<dbReference type="PANTHER" id="PTHR14098">
    <property type="entry name" value="SH2 DOMAIN CONTAINING PROTEIN"/>
    <property type="match status" value="1"/>
</dbReference>
<dbReference type="InterPro" id="IPR000980">
    <property type="entry name" value="SH2"/>
</dbReference>
<dbReference type="SMART" id="SM00252">
    <property type="entry name" value="SH2"/>
    <property type="match status" value="1"/>
</dbReference>
<evidence type="ECO:0000256" key="3">
    <source>
        <dbReference type="SAM" id="MobiDB-lite"/>
    </source>
</evidence>
<comment type="caution">
    <text evidence="5">The sequence shown here is derived from an EMBL/GenBank/DDBJ whole genome shotgun (WGS) entry which is preliminary data.</text>
</comment>
<dbReference type="PROSITE" id="PS50001">
    <property type="entry name" value="SH2"/>
    <property type="match status" value="1"/>
</dbReference>
<dbReference type="Proteomes" id="UP001549921">
    <property type="component" value="Unassembled WGS sequence"/>
</dbReference>
<dbReference type="SUPFAM" id="SSF55550">
    <property type="entry name" value="SH2 domain"/>
    <property type="match status" value="1"/>
</dbReference>
<dbReference type="GO" id="GO:0005737">
    <property type="term" value="C:cytoplasm"/>
    <property type="evidence" value="ECO:0007669"/>
    <property type="project" value="UniProtKB-ARBA"/>
</dbReference>
<accession>A0ABD0SAW1</accession>
<dbReference type="InterPro" id="IPR051751">
    <property type="entry name" value="Immunoreceptor_sig_adapters"/>
</dbReference>
<proteinExistence type="predicted"/>
<evidence type="ECO:0000256" key="1">
    <source>
        <dbReference type="ARBA" id="ARBA00022999"/>
    </source>
</evidence>
<sequence>MERNKCLKVEDLDSNSVVSLLEKWDLVEFVDFVRDRQIDGRKLLDVTEGIVKLWQPKINAKKFILFIEDLNLKPDKYLSGITETKDEVRETKTSKTVATIESQYQTVKKNKTEPTANFTNVEELLKKLVPAKSFLYRNQQKKPDKTVPSYVPMDGTRKPRKFFRLSSYEYPNFDLLSIFSKQEAVEDRGYYSVKSNTRYYIQKSYRKQDSRTKYKSLQTPEELNEKLSEDHFYEDLCYNDIPNVEENKTSSLNQVSNVKPCLVKLQELFQSFKMPFSKKPEVSERDVKSQTVEKERDANLYENAESISNMYDSVHVKHPSEADEKEDKHSKLPVEDYLEPVQLSKEYCDVALRQREDSLLGYIMSIFDSRFGFRRETNDANQSDESEPEEDGNHSAERPEVREKHNMADRPLPVPVENEPYYMNVDRTEAENLLRGQPDGVFILRPSSQPNHAYTLSVSCSNAVHNVGVRRRHDGRLALGYARRGERSFASVPSLLRHHKRRRLLLVAAGGVIGATTLNETPHYYQTPSNIPVT</sequence>
<dbReference type="Gene3D" id="3.30.505.10">
    <property type="entry name" value="SH2 domain"/>
    <property type="match status" value="1"/>
</dbReference>
<dbReference type="CDD" id="cd00173">
    <property type="entry name" value="SH2"/>
    <property type="match status" value="1"/>
</dbReference>
<dbReference type="EMBL" id="JBEDNZ010000024">
    <property type="protein sequence ID" value="KAL0811177.1"/>
    <property type="molecule type" value="Genomic_DNA"/>
</dbReference>
<dbReference type="InterPro" id="IPR036860">
    <property type="entry name" value="SH2_dom_sf"/>
</dbReference>
<dbReference type="PANTHER" id="PTHR14098:SF14">
    <property type="entry name" value="SH2 DOMAIN-CONTAINING PROTEIN"/>
    <property type="match status" value="1"/>
</dbReference>
<dbReference type="AlphaFoldDB" id="A0ABD0SAW1"/>
<feature type="compositionally biased region" description="Basic and acidic residues" evidence="3">
    <location>
        <begin position="391"/>
        <end position="408"/>
    </location>
</feature>
<evidence type="ECO:0000313" key="6">
    <source>
        <dbReference type="Proteomes" id="UP001549921"/>
    </source>
</evidence>
<protein>
    <recommendedName>
        <fullName evidence="4">SH2 domain-containing protein</fullName>
    </recommendedName>
</protein>
<reference evidence="5 6" key="1">
    <citation type="submission" date="2024-06" db="EMBL/GenBank/DDBJ databases">
        <title>A chromosome-level genome assembly of beet webworm, Loxostege sticticalis.</title>
        <authorList>
            <person name="Zhang Y."/>
        </authorList>
    </citation>
    <scope>NUCLEOTIDE SEQUENCE [LARGE SCALE GENOMIC DNA]</scope>
    <source>
        <strain evidence="5">AQ028</strain>
        <tissue evidence="5">Male pupae</tissue>
    </source>
</reference>
<feature type="domain" description="SH2" evidence="4">
    <location>
        <begin position="420"/>
        <end position="529"/>
    </location>
</feature>
<keyword evidence="1 2" id="KW-0727">SH2 domain</keyword>
<name>A0ABD0SAW1_LOXSC</name>
<gene>
    <name evidence="5" type="ORF">ABMA28_009608</name>
</gene>
<evidence type="ECO:0000256" key="2">
    <source>
        <dbReference type="PROSITE-ProRule" id="PRU00191"/>
    </source>
</evidence>
<evidence type="ECO:0000259" key="4">
    <source>
        <dbReference type="PROSITE" id="PS50001"/>
    </source>
</evidence>
<dbReference type="Pfam" id="PF00017">
    <property type="entry name" value="SH2"/>
    <property type="match status" value="1"/>
</dbReference>
<organism evidence="5 6">
    <name type="scientific">Loxostege sticticalis</name>
    <name type="common">Beet webworm moth</name>
    <dbReference type="NCBI Taxonomy" id="481309"/>
    <lineage>
        <taxon>Eukaryota</taxon>
        <taxon>Metazoa</taxon>
        <taxon>Ecdysozoa</taxon>
        <taxon>Arthropoda</taxon>
        <taxon>Hexapoda</taxon>
        <taxon>Insecta</taxon>
        <taxon>Pterygota</taxon>
        <taxon>Neoptera</taxon>
        <taxon>Endopterygota</taxon>
        <taxon>Lepidoptera</taxon>
        <taxon>Glossata</taxon>
        <taxon>Ditrysia</taxon>
        <taxon>Pyraloidea</taxon>
        <taxon>Crambidae</taxon>
        <taxon>Pyraustinae</taxon>
        <taxon>Loxostege</taxon>
    </lineage>
</organism>
<evidence type="ECO:0000313" key="5">
    <source>
        <dbReference type="EMBL" id="KAL0811177.1"/>
    </source>
</evidence>
<feature type="region of interest" description="Disordered" evidence="3">
    <location>
        <begin position="377"/>
        <end position="418"/>
    </location>
</feature>